<dbReference type="Proteomes" id="UP001295740">
    <property type="component" value="Unassembled WGS sequence"/>
</dbReference>
<organism evidence="3 4">
    <name type="scientific">Anthostomella pinea</name>
    <dbReference type="NCBI Taxonomy" id="933095"/>
    <lineage>
        <taxon>Eukaryota</taxon>
        <taxon>Fungi</taxon>
        <taxon>Dikarya</taxon>
        <taxon>Ascomycota</taxon>
        <taxon>Pezizomycotina</taxon>
        <taxon>Sordariomycetes</taxon>
        <taxon>Xylariomycetidae</taxon>
        <taxon>Xylariales</taxon>
        <taxon>Xylariaceae</taxon>
        <taxon>Anthostomella</taxon>
    </lineage>
</organism>
<accession>A0AAI8V7K4</accession>
<evidence type="ECO:0000256" key="1">
    <source>
        <dbReference type="SAM" id="MobiDB-lite"/>
    </source>
</evidence>
<dbReference type="AlphaFoldDB" id="A0AAI8V7K4"/>
<feature type="compositionally biased region" description="Basic and acidic residues" evidence="1">
    <location>
        <begin position="185"/>
        <end position="219"/>
    </location>
</feature>
<feature type="compositionally biased region" description="Polar residues" evidence="1">
    <location>
        <begin position="280"/>
        <end position="312"/>
    </location>
</feature>
<dbReference type="EMBL" id="CAUWAG010000003">
    <property type="protein sequence ID" value="CAJ2499783.1"/>
    <property type="molecule type" value="Genomic_DNA"/>
</dbReference>
<proteinExistence type="predicted"/>
<evidence type="ECO:0000313" key="3">
    <source>
        <dbReference type="EMBL" id="CAJ2499783.1"/>
    </source>
</evidence>
<name>A0AAI8V7K4_9PEZI</name>
<keyword evidence="4" id="KW-1185">Reference proteome</keyword>
<feature type="region of interest" description="Disordered" evidence="1">
    <location>
        <begin position="279"/>
        <end position="484"/>
    </location>
</feature>
<feature type="compositionally biased region" description="Basic and acidic residues" evidence="1">
    <location>
        <begin position="226"/>
        <end position="236"/>
    </location>
</feature>
<feature type="region of interest" description="Disordered" evidence="1">
    <location>
        <begin position="76"/>
        <end position="122"/>
    </location>
</feature>
<feature type="transmembrane region" description="Helical" evidence="2">
    <location>
        <begin position="45"/>
        <end position="66"/>
    </location>
</feature>
<evidence type="ECO:0000313" key="4">
    <source>
        <dbReference type="Proteomes" id="UP001295740"/>
    </source>
</evidence>
<feature type="compositionally biased region" description="Basic and acidic residues" evidence="1">
    <location>
        <begin position="78"/>
        <end position="90"/>
    </location>
</feature>
<keyword evidence="2" id="KW-0472">Membrane</keyword>
<keyword evidence="2" id="KW-0812">Transmembrane</keyword>
<keyword evidence="2" id="KW-1133">Transmembrane helix</keyword>
<feature type="compositionally biased region" description="Polar residues" evidence="1">
    <location>
        <begin position="99"/>
        <end position="122"/>
    </location>
</feature>
<sequence>MLLPLRIPVPPRPSGDVGLDIRNIMYRRDQEQQPPPASGTPAKTIGIVVGVIGGIILVATILFCYIRRFRPNKGKYRKAADSEALQDRSARNGRRLATNAVTETNRGTNRDSAASQVDRNTSIRSIMTLPAYRNKANDNEQVLGREGERDGVDVVVEFPTAEDEEAMRDEEMETMYQIRLARRQQNAEREERRRLQQEARERGDARALEELRARRRAETNDPTVSELRETHEQVKERRQRAVSSVSYADLGVARHDGTRLRANSTESERVGLLSDAASIAASQRSPSAQSNRRVSEAASLSLSIRPPSAQSQYHERERRGSSSVLSLDDDGNLPSPGLRFDATTPRRGSHHTRAGSSPEIIGEEDLADAEMPPPDYEDVSFDDVRSRATTPMFHEPPPDYVGPTGERDRRLSAHVADMAGHIGEGGDLSSPDETTPGGRSKRSSNRSSRGVGGVPQLPSLRFGGLPQIVIEPMSAHPSHRDRSC</sequence>
<gene>
    <name evidence="3" type="ORF">KHLLAP_LOCUS251</name>
</gene>
<feature type="region of interest" description="Disordered" evidence="1">
    <location>
        <begin position="183"/>
        <end position="244"/>
    </location>
</feature>
<comment type="caution">
    <text evidence="3">The sequence shown here is derived from an EMBL/GenBank/DDBJ whole genome shotgun (WGS) entry which is preliminary data.</text>
</comment>
<protein>
    <submittedName>
        <fullName evidence="3">Uu.00g026360.m01.CDS01</fullName>
    </submittedName>
</protein>
<evidence type="ECO:0000256" key="2">
    <source>
        <dbReference type="SAM" id="Phobius"/>
    </source>
</evidence>
<reference evidence="3" key="1">
    <citation type="submission" date="2023-10" db="EMBL/GenBank/DDBJ databases">
        <authorList>
            <person name="Hackl T."/>
        </authorList>
    </citation>
    <scope>NUCLEOTIDE SEQUENCE</scope>
</reference>